<dbReference type="SUPFAM" id="SSF52540">
    <property type="entry name" value="P-loop containing nucleoside triphosphate hydrolases"/>
    <property type="match status" value="1"/>
</dbReference>
<keyword evidence="2" id="KW-1185">Reference proteome</keyword>
<dbReference type="RefSeq" id="XP_066667586.1">
    <property type="nucleotide sequence ID" value="XM_066812244.1"/>
</dbReference>
<name>A0ABR1W9E4_9PEZI</name>
<evidence type="ECO:0000313" key="1">
    <source>
        <dbReference type="EMBL" id="KAK8080111.1"/>
    </source>
</evidence>
<reference evidence="1 2" key="1">
    <citation type="submission" date="2023-01" db="EMBL/GenBank/DDBJ databases">
        <title>Analysis of 21 Apiospora genomes using comparative genomics revels a genus with tremendous synthesis potential of carbohydrate active enzymes and secondary metabolites.</title>
        <authorList>
            <person name="Sorensen T."/>
        </authorList>
    </citation>
    <scope>NUCLEOTIDE SEQUENCE [LARGE SCALE GENOMIC DNA]</scope>
    <source>
        <strain evidence="1 2">CBS 114990</strain>
    </source>
</reference>
<dbReference type="Pfam" id="PF17784">
    <property type="entry name" value="Sulfotransfer_4"/>
    <property type="match status" value="1"/>
</dbReference>
<dbReference type="Gene3D" id="3.40.50.300">
    <property type="entry name" value="P-loop containing nucleotide triphosphate hydrolases"/>
    <property type="match status" value="1"/>
</dbReference>
<dbReference type="GeneID" id="92045304"/>
<dbReference type="EMBL" id="JAQQWN010000006">
    <property type="protein sequence ID" value="KAK8080111.1"/>
    <property type="molecule type" value="Genomic_DNA"/>
</dbReference>
<dbReference type="InterPro" id="IPR027417">
    <property type="entry name" value="P-loop_NTPase"/>
</dbReference>
<comment type="caution">
    <text evidence="1">The sequence shown here is derived from an EMBL/GenBank/DDBJ whole genome shotgun (WGS) entry which is preliminary data.</text>
</comment>
<organism evidence="1 2">
    <name type="scientific">Apiospora hydei</name>
    <dbReference type="NCBI Taxonomy" id="1337664"/>
    <lineage>
        <taxon>Eukaryota</taxon>
        <taxon>Fungi</taxon>
        <taxon>Dikarya</taxon>
        <taxon>Ascomycota</taxon>
        <taxon>Pezizomycotina</taxon>
        <taxon>Sordariomycetes</taxon>
        <taxon>Xylariomycetidae</taxon>
        <taxon>Amphisphaeriales</taxon>
        <taxon>Apiosporaceae</taxon>
        <taxon>Apiospora</taxon>
    </lineage>
</organism>
<sequence length="327" mass="36017">MAPTTGPSSGQGVFKPMQVMSLGMTRTGSASITQALTILGYQNVHHGIQAISNPNDWAVFSSASDAFFTSLPSYKGQAFGRSDWDQLFGQCEAVTDMGSFFALPLIEAYPDAKIVLVERDVDSWYESMEEAIFSTTWGWRANLIINVFGRLMNLTGGLTIRKIMLGYYSARNVTEMRAKAKMRYHRHYAEIRAAVPEERLLNYDLKQGWGPLCGFLGKPVPDMPFPQANKRKEHVARVRAKQDMFLKAMCKKTLRALVPLILSSGAVGLAVWSWGHQDAVADGLKRARMGGNALGVARRPQLMGERVVDMLRQPIAAPSLSKAGLGA</sequence>
<dbReference type="Proteomes" id="UP001433268">
    <property type="component" value="Unassembled WGS sequence"/>
</dbReference>
<dbReference type="PANTHER" id="PTHR36978:SF4">
    <property type="entry name" value="P-LOOP CONTAINING NUCLEOSIDE TRIPHOSPHATE HYDROLASE PROTEIN"/>
    <property type="match status" value="1"/>
</dbReference>
<dbReference type="PANTHER" id="PTHR36978">
    <property type="entry name" value="P-LOOP CONTAINING NUCLEOTIDE TRIPHOSPHATE HYDROLASE"/>
    <property type="match status" value="1"/>
</dbReference>
<dbReference type="InterPro" id="IPR040632">
    <property type="entry name" value="Sulfotransfer_4"/>
</dbReference>
<accession>A0ABR1W9E4</accession>
<gene>
    <name evidence="1" type="ORF">PG997_007929</name>
</gene>
<evidence type="ECO:0000313" key="2">
    <source>
        <dbReference type="Proteomes" id="UP001433268"/>
    </source>
</evidence>
<proteinExistence type="predicted"/>
<protein>
    <submittedName>
        <fullName evidence="1">Nad dependent epimerase</fullName>
    </submittedName>
</protein>